<evidence type="ECO:0000256" key="1">
    <source>
        <dbReference type="SAM" id="MobiDB-lite"/>
    </source>
</evidence>
<feature type="region of interest" description="Disordered" evidence="1">
    <location>
        <begin position="1"/>
        <end position="50"/>
    </location>
</feature>
<dbReference type="Proteomes" id="UP000775213">
    <property type="component" value="Unassembled WGS sequence"/>
</dbReference>
<protein>
    <submittedName>
        <fullName evidence="2">Uncharacterized protein</fullName>
    </submittedName>
</protein>
<proteinExistence type="predicted"/>
<organism evidence="2 3">
    <name type="scientific">Dendrobium chrysotoxum</name>
    <name type="common">Orchid</name>
    <dbReference type="NCBI Taxonomy" id="161865"/>
    <lineage>
        <taxon>Eukaryota</taxon>
        <taxon>Viridiplantae</taxon>
        <taxon>Streptophyta</taxon>
        <taxon>Embryophyta</taxon>
        <taxon>Tracheophyta</taxon>
        <taxon>Spermatophyta</taxon>
        <taxon>Magnoliopsida</taxon>
        <taxon>Liliopsida</taxon>
        <taxon>Asparagales</taxon>
        <taxon>Orchidaceae</taxon>
        <taxon>Epidendroideae</taxon>
        <taxon>Malaxideae</taxon>
        <taxon>Dendrobiinae</taxon>
        <taxon>Dendrobium</taxon>
    </lineage>
</organism>
<dbReference type="AlphaFoldDB" id="A0AAV7GXX0"/>
<name>A0AAV7GXX0_DENCH</name>
<evidence type="ECO:0000313" key="2">
    <source>
        <dbReference type="EMBL" id="KAH0460503.1"/>
    </source>
</evidence>
<evidence type="ECO:0000313" key="3">
    <source>
        <dbReference type="Proteomes" id="UP000775213"/>
    </source>
</evidence>
<feature type="compositionally biased region" description="Basic and acidic residues" evidence="1">
    <location>
        <begin position="1"/>
        <end position="10"/>
    </location>
</feature>
<reference evidence="2 3" key="1">
    <citation type="journal article" date="2021" name="Hortic Res">
        <title>Chromosome-scale assembly of the Dendrobium chrysotoxum genome enhances the understanding of orchid evolution.</title>
        <authorList>
            <person name="Zhang Y."/>
            <person name="Zhang G.Q."/>
            <person name="Zhang D."/>
            <person name="Liu X.D."/>
            <person name="Xu X.Y."/>
            <person name="Sun W.H."/>
            <person name="Yu X."/>
            <person name="Zhu X."/>
            <person name="Wang Z.W."/>
            <person name="Zhao X."/>
            <person name="Zhong W.Y."/>
            <person name="Chen H."/>
            <person name="Yin W.L."/>
            <person name="Huang T."/>
            <person name="Niu S.C."/>
            <person name="Liu Z.J."/>
        </authorList>
    </citation>
    <scope>NUCLEOTIDE SEQUENCE [LARGE SCALE GENOMIC DNA]</scope>
    <source>
        <strain evidence="2">Lindl</strain>
    </source>
</reference>
<sequence length="139" mass="14174">MEVGKTKEDLAGNSGDGGFRERESTAGEKGFKGSGVHELKKKGSVTGGRGDDAVAMNYGGGIGAAEDFNLACDLSSADGVVGCQRLEGVYGSRSAVADLIDCSSISMAKDLDLFKVGEPVLAAGRNGGSRQSGNLLARR</sequence>
<gene>
    <name evidence="2" type="ORF">IEQ34_011166</name>
</gene>
<comment type="caution">
    <text evidence="2">The sequence shown here is derived from an EMBL/GenBank/DDBJ whole genome shotgun (WGS) entry which is preliminary data.</text>
</comment>
<feature type="compositionally biased region" description="Basic and acidic residues" evidence="1">
    <location>
        <begin position="18"/>
        <end position="38"/>
    </location>
</feature>
<accession>A0AAV7GXX0</accession>
<keyword evidence="3" id="KW-1185">Reference proteome</keyword>
<dbReference type="EMBL" id="JAGFBR010000010">
    <property type="protein sequence ID" value="KAH0460503.1"/>
    <property type="molecule type" value="Genomic_DNA"/>
</dbReference>